<organism evidence="2 3">
    <name type="scientific">Folsomia candida</name>
    <name type="common">Springtail</name>
    <dbReference type="NCBI Taxonomy" id="158441"/>
    <lineage>
        <taxon>Eukaryota</taxon>
        <taxon>Metazoa</taxon>
        <taxon>Ecdysozoa</taxon>
        <taxon>Arthropoda</taxon>
        <taxon>Hexapoda</taxon>
        <taxon>Collembola</taxon>
        <taxon>Entomobryomorpha</taxon>
        <taxon>Isotomoidea</taxon>
        <taxon>Isotomidae</taxon>
        <taxon>Proisotominae</taxon>
        <taxon>Folsomia</taxon>
    </lineage>
</organism>
<dbReference type="EMBL" id="LNIX01000002">
    <property type="protein sequence ID" value="OXA59490.1"/>
    <property type="molecule type" value="Genomic_DNA"/>
</dbReference>
<name>A0A226EQF8_FOLCA</name>
<gene>
    <name evidence="2" type="ORF">Fcan01_04434</name>
</gene>
<comment type="caution">
    <text evidence="2">The sequence shown here is derived from an EMBL/GenBank/DDBJ whole genome shotgun (WGS) entry which is preliminary data.</text>
</comment>
<keyword evidence="3" id="KW-1185">Reference proteome</keyword>
<evidence type="ECO:0000256" key="1">
    <source>
        <dbReference type="SAM" id="Phobius"/>
    </source>
</evidence>
<dbReference type="OrthoDB" id="5800391at2759"/>
<reference evidence="2 3" key="1">
    <citation type="submission" date="2015-12" db="EMBL/GenBank/DDBJ databases">
        <title>The genome of Folsomia candida.</title>
        <authorList>
            <person name="Faddeeva A."/>
            <person name="Derks M.F."/>
            <person name="Anvar Y."/>
            <person name="Smit S."/>
            <person name="Van Straalen N."/>
            <person name="Roelofs D."/>
        </authorList>
    </citation>
    <scope>NUCLEOTIDE SEQUENCE [LARGE SCALE GENOMIC DNA]</scope>
    <source>
        <strain evidence="2 3">VU population</strain>
        <tissue evidence="2">Whole body</tissue>
    </source>
</reference>
<keyword evidence="1" id="KW-1133">Transmembrane helix</keyword>
<feature type="transmembrane region" description="Helical" evidence="1">
    <location>
        <begin position="114"/>
        <end position="131"/>
    </location>
</feature>
<proteinExistence type="predicted"/>
<evidence type="ECO:0000313" key="3">
    <source>
        <dbReference type="Proteomes" id="UP000198287"/>
    </source>
</evidence>
<dbReference type="Proteomes" id="UP000198287">
    <property type="component" value="Unassembled WGS sequence"/>
</dbReference>
<dbReference type="AlphaFoldDB" id="A0A226EQF8"/>
<keyword evidence="1" id="KW-0472">Membrane</keyword>
<feature type="transmembrane region" description="Helical" evidence="1">
    <location>
        <begin position="170"/>
        <end position="193"/>
    </location>
</feature>
<evidence type="ECO:0000313" key="2">
    <source>
        <dbReference type="EMBL" id="OXA59490.1"/>
    </source>
</evidence>
<evidence type="ECO:0008006" key="4">
    <source>
        <dbReference type="Google" id="ProtNLM"/>
    </source>
</evidence>
<protein>
    <recommendedName>
        <fullName evidence="4">Gustatory receptor</fullName>
    </recommendedName>
</protein>
<feature type="transmembrane region" description="Helical" evidence="1">
    <location>
        <begin position="335"/>
        <end position="355"/>
    </location>
</feature>
<accession>A0A226EQF8</accession>
<sequence>MTGNKKILTEESIESFRNFENLKQVNILESSPNCGSAFYFLTPLLKYGKFSCAFSYGLRSSFTGKVLEYSTKQLRILGILSGILYVIMCLHIAVGVVKWDFHVSFSALVNMIKRVTYGIFVVKLIATYYCMQRRGRKMGLWVKIFKQADLIERQFANFGIYLPSRRTARVIGIGICSLSIVLTLVHVMVFSFAVDFKNYSWYDRYTAKIMNTFTLGFWSLDLLHEIPYELNLIMGTIGLGLEIFCWNLWYFVDTFRVLTALVVWIVFQTLNRALNTGKLRVENLPEIIELHFNGTKLLNLFNQLMGPITFTSSVFNILYACFWTNYCLIQVKFHLKYIVAIMTCLRMLVVFYLVADVNSQAYQITTWMENHFTDMDKVPKKVDKTKLTMFMSLIYSRESIGFKGSNFFTCTPALNIAIGGLILTYTVIVNQVATQTQ</sequence>
<feature type="transmembrane region" description="Helical" evidence="1">
    <location>
        <begin position="74"/>
        <end position="94"/>
    </location>
</feature>
<feature type="transmembrane region" description="Helical" evidence="1">
    <location>
        <begin position="304"/>
        <end position="323"/>
    </location>
</feature>
<feature type="transmembrane region" description="Helical" evidence="1">
    <location>
        <begin position="230"/>
        <end position="252"/>
    </location>
</feature>
<keyword evidence="1" id="KW-0812">Transmembrane</keyword>